<dbReference type="AlphaFoldDB" id="A0AAD1R5J2"/>
<dbReference type="Proteomes" id="UP001295444">
    <property type="component" value="Chromosome 01"/>
</dbReference>
<reference evidence="4" key="1">
    <citation type="submission" date="2022-03" db="EMBL/GenBank/DDBJ databases">
        <authorList>
            <person name="Alioto T."/>
            <person name="Alioto T."/>
            <person name="Gomez Garrido J."/>
        </authorList>
    </citation>
    <scope>NUCLEOTIDE SEQUENCE</scope>
</reference>
<sequence>MPGDTRHGHGDDPNESISSLPKVASLPWDMKTENSMLRSRLEEQSQLICLLKQRADGTIHRCQGLERINEELERRSKELAEKFEAEQKRADKLDESFNLLADNHQQMIHFKDEYKRQNDELRRECEKLCNNAQPELLEKDRSIHQLNDQLHAMEKVQREQSLRHEKELESMEERLGQLMEKNQGQTIELDSLKLKLTNSQELCCQSQEELLRMVEARRVEQKEAERRISEMTKEKEDLLKLCMDRGKSIQDKQKEISELSDRLQDTEKARQRAEEKFHQDSAAVDTDIRVSELHKKLEESDKELGQLRREFEAYKIHSGNLLSKERELNAKLRHLIG</sequence>
<evidence type="ECO:0000313" key="5">
    <source>
        <dbReference type="Proteomes" id="UP001295444"/>
    </source>
</evidence>
<dbReference type="PANTHER" id="PTHR34768">
    <property type="entry name" value="COILED-COIL DOMAIN-CONTAINING PROTEIN 89"/>
    <property type="match status" value="1"/>
</dbReference>
<keyword evidence="1 2" id="KW-0175">Coiled coil</keyword>
<feature type="coiled-coil region" evidence="2">
    <location>
        <begin position="55"/>
        <end position="188"/>
    </location>
</feature>
<proteinExistence type="predicted"/>
<feature type="region of interest" description="Disordered" evidence="3">
    <location>
        <begin position="1"/>
        <end position="25"/>
    </location>
</feature>
<accession>A0AAD1R5J2</accession>
<evidence type="ECO:0000313" key="4">
    <source>
        <dbReference type="EMBL" id="CAH2224413.1"/>
    </source>
</evidence>
<feature type="coiled-coil region" evidence="2">
    <location>
        <begin position="214"/>
        <end position="317"/>
    </location>
</feature>
<name>A0AAD1R5J2_PELCU</name>
<gene>
    <name evidence="4" type="ORF">PECUL_23A009943</name>
</gene>
<dbReference type="InterPro" id="IPR043450">
    <property type="entry name" value="CCDC89-like"/>
</dbReference>
<feature type="compositionally biased region" description="Basic and acidic residues" evidence="3">
    <location>
        <begin position="1"/>
        <end position="12"/>
    </location>
</feature>
<evidence type="ECO:0000256" key="3">
    <source>
        <dbReference type="SAM" id="MobiDB-lite"/>
    </source>
</evidence>
<organism evidence="4 5">
    <name type="scientific">Pelobates cultripes</name>
    <name type="common">Western spadefoot toad</name>
    <dbReference type="NCBI Taxonomy" id="61616"/>
    <lineage>
        <taxon>Eukaryota</taxon>
        <taxon>Metazoa</taxon>
        <taxon>Chordata</taxon>
        <taxon>Craniata</taxon>
        <taxon>Vertebrata</taxon>
        <taxon>Euteleostomi</taxon>
        <taxon>Amphibia</taxon>
        <taxon>Batrachia</taxon>
        <taxon>Anura</taxon>
        <taxon>Pelobatoidea</taxon>
        <taxon>Pelobatidae</taxon>
        <taxon>Pelobates</taxon>
    </lineage>
</organism>
<protein>
    <submittedName>
        <fullName evidence="4">Bc8 orange interacting</fullName>
    </submittedName>
</protein>
<dbReference type="EMBL" id="OW240912">
    <property type="protein sequence ID" value="CAH2224413.1"/>
    <property type="molecule type" value="Genomic_DNA"/>
</dbReference>
<evidence type="ECO:0000256" key="1">
    <source>
        <dbReference type="ARBA" id="ARBA00023054"/>
    </source>
</evidence>
<dbReference type="PANTHER" id="PTHR34768:SF2">
    <property type="entry name" value="COILED-COIL DOMAIN CONTAINING 89"/>
    <property type="match status" value="1"/>
</dbReference>
<keyword evidence="5" id="KW-1185">Reference proteome</keyword>
<evidence type="ECO:0000256" key="2">
    <source>
        <dbReference type="SAM" id="Coils"/>
    </source>
</evidence>